<evidence type="ECO:0000313" key="6">
    <source>
        <dbReference type="Proteomes" id="UP001500449"/>
    </source>
</evidence>
<dbReference type="InterPro" id="IPR012914">
    <property type="entry name" value="PucR_dom"/>
</dbReference>
<dbReference type="Proteomes" id="UP001500449">
    <property type="component" value="Unassembled WGS sequence"/>
</dbReference>
<dbReference type="InterPro" id="IPR041522">
    <property type="entry name" value="CdaR_GGDEF"/>
</dbReference>
<proteinExistence type="inferred from homology"/>
<accession>A0ABN2NAL7</accession>
<protein>
    <submittedName>
        <fullName evidence="5">PucR family transcriptional regulator</fullName>
    </submittedName>
</protein>
<dbReference type="InterPro" id="IPR025736">
    <property type="entry name" value="PucR_C-HTH_dom"/>
</dbReference>
<dbReference type="EMBL" id="BAAAQK010000017">
    <property type="protein sequence ID" value="GAA1858575.1"/>
    <property type="molecule type" value="Genomic_DNA"/>
</dbReference>
<dbReference type="InterPro" id="IPR051448">
    <property type="entry name" value="CdaR-like_regulators"/>
</dbReference>
<evidence type="ECO:0000259" key="4">
    <source>
        <dbReference type="Pfam" id="PF17853"/>
    </source>
</evidence>
<name>A0ABN2NAL7_9PSEU</name>
<sequence length="535" mass="56952">MRLTLREVLELPSVARGRPMVRSGATRLDTDIRWAHVSELADLAGTLSGGELVLSVGVVLSDPAVDLGDYIESLRRCGAAALMIELGRNVERLPEALVQAARRTRFPVVELREPVRFVEITESVHSRVLHDRYEQVALSHKAHRVLGPLGIEGAPVEEILRRAGDLLGRPVVLEDLAHRVIAFAGDAPVEDVLRDWGSRSRQVPSGSDGSWGGPERWVSAAVGPRRRRWGRLVVPTRIDSAALDDVQIVLAQAAEAVTVAHLITGTGAGLDGMAASRLLQDVLEARITDDVTIRARALALSFSTEGPIAVVVARGFGRTGDGEGDLLGAVTRAAKAVGGTCLVGRIGPQLVGVLLDEGALSSTEDAATALSGALGPGIVTVLALKPAVPSWAELPAALTEAEYVARLAPGTDPGAPAHVVRVRDLGVRGLLGRISEDPALHTFIETCLGPLLALPEERRTAELATLESYLRSGTVMADFARRVHLSRAAAYARLKRLETLLDIDLADPEVRTGIHVALLGYQLQRPPTSPRGRTS</sequence>
<comment type="caution">
    <text evidence="5">The sequence shown here is derived from an EMBL/GenBank/DDBJ whole genome shotgun (WGS) entry which is preliminary data.</text>
</comment>
<dbReference type="Pfam" id="PF13556">
    <property type="entry name" value="HTH_30"/>
    <property type="match status" value="1"/>
</dbReference>
<evidence type="ECO:0000256" key="1">
    <source>
        <dbReference type="ARBA" id="ARBA00006754"/>
    </source>
</evidence>
<evidence type="ECO:0000259" key="2">
    <source>
        <dbReference type="Pfam" id="PF07905"/>
    </source>
</evidence>
<dbReference type="Pfam" id="PF17853">
    <property type="entry name" value="GGDEF_2"/>
    <property type="match status" value="1"/>
</dbReference>
<dbReference type="RefSeq" id="WP_344420005.1">
    <property type="nucleotide sequence ID" value="NZ_BAAAQK010000017.1"/>
</dbReference>
<reference evidence="5 6" key="1">
    <citation type="journal article" date="2019" name="Int. J. Syst. Evol. Microbiol.">
        <title>The Global Catalogue of Microorganisms (GCM) 10K type strain sequencing project: providing services to taxonomists for standard genome sequencing and annotation.</title>
        <authorList>
            <consortium name="The Broad Institute Genomics Platform"/>
            <consortium name="The Broad Institute Genome Sequencing Center for Infectious Disease"/>
            <person name="Wu L."/>
            <person name="Ma J."/>
        </authorList>
    </citation>
    <scope>NUCLEOTIDE SEQUENCE [LARGE SCALE GENOMIC DNA]</scope>
    <source>
        <strain evidence="5 6">JCM 16009</strain>
    </source>
</reference>
<feature type="domain" description="PucR C-terminal helix-turn-helix" evidence="3">
    <location>
        <begin position="463"/>
        <end position="519"/>
    </location>
</feature>
<feature type="domain" description="Purine catabolism PurC-like" evidence="2">
    <location>
        <begin position="7"/>
        <end position="127"/>
    </location>
</feature>
<dbReference type="PANTHER" id="PTHR33744">
    <property type="entry name" value="CARBOHYDRATE DIACID REGULATOR"/>
    <property type="match status" value="1"/>
</dbReference>
<evidence type="ECO:0000259" key="3">
    <source>
        <dbReference type="Pfam" id="PF13556"/>
    </source>
</evidence>
<organism evidence="5 6">
    <name type="scientific">Pseudonocardia ailaonensis</name>
    <dbReference type="NCBI Taxonomy" id="367279"/>
    <lineage>
        <taxon>Bacteria</taxon>
        <taxon>Bacillati</taxon>
        <taxon>Actinomycetota</taxon>
        <taxon>Actinomycetes</taxon>
        <taxon>Pseudonocardiales</taxon>
        <taxon>Pseudonocardiaceae</taxon>
        <taxon>Pseudonocardia</taxon>
    </lineage>
</organism>
<dbReference type="InterPro" id="IPR042070">
    <property type="entry name" value="PucR_C-HTH_sf"/>
</dbReference>
<evidence type="ECO:0000313" key="5">
    <source>
        <dbReference type="EMBL" id="GAA1858575.1"/>
    </source>
</evidence>
<dbReference type="Gene3D" id="1.10.10.2840">
    <property type="entry name" value="PucR C-terminal helix-turn-helix domain"/>
    <property type="match status" value="1"/>
</dbReference>
<dbReference type="PANTHER" id="PTHR33744:SF1">
    <property type="entry name" value="DNA-BINDING TRANSCRIPTIONAL ACTIVATOR ADER"/>
    <property type="match status" value="1"/>
</dbReference>
<feature type="domain" description="CdaR GGDEF-like" evidence="4">
    <location>
        <begin position="288"/>
        <end position="406"/>
    </location>
</feature>
<comment type="similarity">
    <text evidence="1">Belongs to the CdaR family.</text>
</comment>
<gene>
    <name evidence="5" type="ORF">GCM10009836_43470</name>
</gene>
<keyword evidence="6" id="KW-1185">Reference proteome</keyword>
<dbReference type="Pfam" id="PF07905">
    <property type="entry name" value="PucR"/>
    <property type="match status" value="1"/>
</dbReference>